<sequence>MASPKPLSNQVINWTGFVHKPGDAPWFHPKPNLPWPARQLLEEYSGIHPQNIHDQVLNIRNRAWDAFPFPCIGSFEFLDFQLSQRNLLYPRLLQRLQAGGKFLDIGCCLGHDIRKLVFDGVPGENLTGVELRKEFIELGYELFRDRDRLEAKMYQGDVQLGNSEQPWKELGGQFDVVNLGMILHSFAREGQIVCIEKAIGSLKNQVGTSIIGTACGAAEGEECFWHGNIPSHNTETFRALVKDLEERTGTKWEVDAKVDSSISLWNPKHTWLDPRVRGLAFEMTRLE</sequence>
<evidence type="ECO:0000256" key="1">
    <source>
        <dbReference type="ARBA" id="ARBA00005179"/>
    </source>
</evidence>
<dbReference type="PANTHER" id="PTHR35897:SF1">
    <property type="entry name" value="METHYLTRANSFERASE AUSD"/>
    <property type="match status" value="1"/>
</dbReference>
<dbReference type="InterPro" id="IPR051654">
    <property type="entry name" value="Meroterpenoid_MTases"/>
</dbReference>
<protein>
    <submittedName>
        <fullName evidence="5">Methyltransferase domain-containing protein</fullName>
    </submittedName>
</protein>
<comment type="pathway">
    <text evidence="1">Secondary metabolite biosynthesis.</text>
</comment>
<proteinExistence type="inferred from homology"/>
<reference evidence="5" key="1">
    <citation type="submission" date="2023-06" db="EMBL/GenBank/DDBJ databases">
        <title>Genome-scale phylogeny and comparative genomics of the fungal order Sordariales.</title>
        <authorList>
            <consortium name="Lawrence Berkeley National Laboratory"/>
            <person name="Hensen N."/>
            <person name="Bonometti L."/>
            <person name="Westerberg I."/>
            <person name="Brannstrom I.O."/>
            <person name="Guillou S."/>
            <person name="Cros-Aarteil S."/>
            <person name="Calhoun S."/>
            <person name="Haridas S."/>
            <person name="Kuo A."/>
            <person name="Mondo S."/>
            <person name="Pangilinan J."/>
            <person name="Riley R."/>
            <person name="Labutti K."/>
            <person name="Andreopoulos B."/>
            <person name="Lipzen A."/>
            <person name="Chen C."/>
            <person name="Yanf M."/>
            <person name="Daum C."/>
            <person name="Ng V."/>
            <person name="Clum A."/>
            <person name="Steindorff A."/>
            <person name="Ohm R."/>
            <person name="Martin F."/>
            <person name="Silar P."/>
            <person name="Natvig D."/>
            <person name="Lalanne C."/>
            <person name="Gautier V."/>
            <person name="Ament-Velasquez S.L."/>
            <person name="Kruys A."/>
            <person name="Hutchinson M.I."/>
            <person name="Powell A.J."/>
            <person name="Barry K."/>
            <person name="Miller A.N."/>
            <person name="Grigoriev I.V."/>
            <person name="Debuchy R."/>
            <person name="Gladieux P."/>
            <person name="Thoren M.H."/>
            <person name="Johannesson H."/>
        </authorList>
    </citation>
    <scope>NUCLEOTIDE SEQUENCE</scope>
    <source>
        <strain evidence="5">CBS 606.72</strain>
    </source>
</reference>
<comment type="similarity">
    <text evidence="4">Belongs to the class I-like SAM-binding methyltransferase superfamily.</text>
</comment>
<evidence type="ECO:0000313" key="6">
    <source>
        <dbReference type="Proteomes" id="UP001175000"/>
    </source>
</evidence>
<keyword evidence="2" id="KW-0808">Transferase</keyword>
<dbReference type="PANTHER" id="PTHR35897">
    <property type="entry name" value="METHYLTRANSFERASE AUSD"/>
    <property type="match status" value="1"/>
</dbReference>
<organism evidence="5 6">
    <name type="scientific">Immersiella caudata</name>
    <dbReference type="NCBI Taxonomy" id="314043"/>
    <lineage>
        <taxon>Eukaryota</taxon>
        <taxon>Fungi</taxon>
        <taxon>Dikarya</taxon>
        <taxon>Ascomycota</taxon>
        <taxon>Pezizomycotina</taxon>
        <taxon>Sordariomycetes</taxon>
        <taxon>Sordariomycetidae</taxon>
        <taxon>Sordariales</taxon>
        <taxon>Lasiosphaeriaceae</taxon>
        <taxon>Immersiella</taxon>
    </lineage>
</organism>
<keyword evidence="6" id="KW-1185">Reference proteome</keyword>
<keyword evidence="5" id="KW-0489">Methyltransferase</keyword>
<dbReference type="EMBL" id="JAULSU010000003">
    <property type="protein sequence ID" value="KAK0624014.1"/>
    <property type="molecule type" value="Genomic_DNA"/>
</dbReference>
<evidence type="ECO:0000256" key="4">
    <source>
        <dbReference type="ARBA" id="ARBA00038314"/>
    </source>
</evidence>
<accession>A0AA39WYJ7</accession>
<evidence type="ECO:0000256" key="2">
    <source>
        <dbReference type="ARBA" id="ARBA00022679"/>
    </source>
</evidence>
<dbReference type="GO" id="GO:0008168">
    <property type="term" value="F:methyltransferase activity"/>
    <property type="evidence" value="ECO:0007669"/>
    <property type="project" value="UniProtKB-KW"/>
</dbReference>
<dbReference type="CDD" id="cd02440">
    <property type="entry name" value="AdoMet_MTases"/>
    <property type="match status" value="1"/>
</dbReference>
<name>A0AA39WYJ7_9PEZI</name>
<dbReference type="Gene3D" id="3.40.50.150">
    <property type="entry name" value="Vaccinia Virus protein VP39"/>
    <property type="match status" value="1"/>
</dbReference>
<keyword evidence="3" id="KW-0949">S-adenosyl-L-methionine</keyword>
<comment type="caution">
    <text evidence="5">The sequence shown here is derived from an EMBL/GenBank/DDBJ whole genome shotgun (WGS) entry which is preliminary data.</text>
</comment>
<dbReference type="InterPro" id="IPR029063">
    <property type="entry name" value="SAM-dependent_MTases_sf"/>
</dbReference>
<dbReference type="AlphaFoldDB" id="A0AA39WYJ7"/>
<dbReference type="Proteomes" id="UP001175000">
    <property type="component" value="Unassembled WGS sequence"/>
</dbReference>
<evidence type="ECO:0000313" key="5">
    <source>
        <dbReference type="EMBL" id="KAK0624014.1"/>
    </source>
</evidence>
<gene>
    <name evidence="5" type="ORF">B0T14DRAFT_427489</name>
</gene>
<evidence type="ECO:0000256" key="3">
    <source>
        <dbReference type="ARBA" id="ARBA00022691"/>
    </source>
</evidence>
<dbReference type="SUPFAM" id="SSF53335">
    <property type="entry name" value="S-adenosyl-L-methionine-dependent methyltransferases"/>
    <property type="match status" value="1"/>
</dbReference>
<dbReference type="GO" id="GO:0032259">
    <property type="term" value="P:methylation"/>
    <property type="evidence" value="ECO:0007669"/>
    <property type="project" value="UniProtKB-KW"/>
</dbReference>